<dbReference type="AlphaFoldDB" id="A0A679IS52"/>
<dbReference type="PIRSF" id="PIRSF006324">
    <property type="entry name" value="LeuE"/>
    <property type="match status" value="1"/>
</dbReference>
<evidence type="ECO:0000256" key="1">
    <source>
        <dbReference type="ARBA" id="ARBA00004651"/>
    </source>
</evidence>
<sequence length="211" mass="22357">MTLSAYLLFLPACFAINMAFGPNNLLSVTNGAKHGVSPAVIAAGGRLAAFAIMIAIAGLGMGAVLVASELAFDVIKYIGAAYLVWIGIRLLRAPAPTAEVQQQQREAGTPPSLRALARQEFTVAAGNPKAILVFTAFFPQFVVPGAYASSYLLLGATFLVFELVAIALYALLGARMRRLADGSRAMRWFNRVSGSMMVGFGLILAFTRRPG</sequence>
<gene>
    <name evidence="7" type="primary">rhtB_1</name>
    <name evidence="7" type="ORF">VVAX_00247</name>
</gene>
<feature type="transmembrane region" description="Helical" evidence="6">
    <location>
        <begin position="39"/>
        <end position="67"/>
    </location>
</feature>
<evidence type="ECO:0000256" key="6">
    <source>
        <dbReference type="SAM" id="Phobius"/>
    </source>
</evidence>
<dbReference type="InterPro" id="IPR001123">
    <property type="entry name" value="LeuE-type"/>
</dbReference>
<organism evidence="7">
    <name type="scientific">Variovorax paradoxus</name>
    <dbReference type="NCBI Taxonomy" id="34073"/>
    <lineage>
        <taxon>Bacteria</taxon>
        <taxon>Pseudomonadati</taxon>
        <taxon>Pseudomonadota</taxon>
        <taxon>Betaproteobacteria</taxon>
        <taxon>Burkholderiales</taxon>
        <taxon>Comamonadaceae</taxon>
        <taxon>Variovorax</taxon>
    </lineage>
</organism>
<keyword evidence="3 6" id="KW-0812">Transmembrane</keyword>
<keyword evidence="4 6" id="KW-1133">Transmembrane helix</keyword>
<feature type="transmembrane region" description="Helical" evidence="6">
    <location>
        <begin position="188"/>
        <end position="207"/>
    </location>
</feature>
<proteinExistence type="predicted"/>
<evidence type="ECO:0000256" key="2">
    <source>
        <dbReference type="ARBA" id="ARBA00022475"/>
    </source>
</evidence>
<reference evidence="7" key="1">
    <citation type="submission" date="2019-12" db="EMBL/GenBank/DDBJ databases">
        <authorList>
            <person name="Cremers G."/>
        </authorList>
    </citation>
    <scope>NUCLEOTIDE SEQUENCE</scope>
    <source>
        <strain evidence="7">Vvax</strain>
    </source>
</reference>
<dbReference type="EMBL" id="LR743507">
    <property type="protein sequence ID" value="CAA2099457.1"/>
    <property type="molecule type" value="Genomic_DNA"/>
</dbReference>
<evidence type="ECO:0000313" key="7">
    <source>
        <dbReference type="EMBL" id="CAA2099457.1"/>
    </source>
</evidence>
<dbReference type="GO" id="GO:0015171">
    <property type="term" value="F:amino acid transmembrane transporter activity"/>
    <property type="evidence" value="ECO:0007669"/>
    <property type="project" value="TreeGrafter"/>
</dbReference>
<comment type="subcellular location">
    <subcellularLocation>
        <location evidence="1">Cell membrane</location>
        <topology evidence="1">Multi-pass membrane protein</topology>
    </subcellularLocation>
</comment>
<accession>A0A679IS52</accession>
<keyword evidence="2" id="KW-1003">Cell membrane</keyword>
<protein>
    <submittedName>
        <fullName evidence="7">Homoserine/homoserine lactone efflux protein</fullName>
    </submittedName>
</protein>
<dbReference type="PANTHER" id="PTHR30086">
    <property type="entry name" value="ARGININE EXPORTER PROTEIN ARGO"/>
    <property type="match status" value="1"/>
</dbReference>
<name>A0A679IS52_VARPD</name>
<dbReference type="PANTHER" id="PTHR30086:SF20">
    <property type="entry name" value="ARGININE EXPORTER PROTEIN ARGO-RELATED"/>
    <property type="match status" value="1"/>
</dbReference>
<evidence type="ECO:0000256" key="4">
    <source>
        <dbReference type="ARBA" id="ARBA00022989"/>
    </source>
</evidence>
<evidence type="ECO:0000256" key="5">
    <source>
        <dbReference type="ARBA" id="ARBA00023136"/>
    </source>
</evidence>
<dbReference type="GO" id="GO:0005886">
    <property type="term" value="C:plasma membrane"/>
    <property type="evidence" value="ECO:0007669"/>
    <property type="project" value="UniProtKB-SubCell"/>
</dbReference>
<feature type="transmembrane region" description="Helical" evidence="6">
    <location>
        <begin position="151"/>
        <end position="172"/>
    </location>
</feature>
<evidence type="ECO:0000256" key="3">
    <source>
        <dbReference type="ARBA" id="ARBA00022692"/>
    </source>
</evidence>
<dbReference type="Pfam" id="PF01810">
    <property type="entry name" value="LysE"/>
    <property type="match status" value="1"/>
</dbReference>
<dbReference type="RefSeq" id="WP_339088019.1">
    <property type="nucleotide sequence ID" value="NZ_LR743507.1"/>
</dbReference>
<keyword evidence="5 6" id="KW-0472">Membrane</keyword>